<evidence type="ECO:0000313" key="2">
    <source>
        <dbReference type="Proteomes" id="UP000224006"/>
    </source>
</evidence>
<dbReference type="VEuPathDB" id="ToxoDB:BESB_010530"/>
<comment type="caution">
    <text evidence="1">The sequence shown here is derived from an EMBL/GenBank/DDBJ whole genome shotgun (WGS) entry which is preliminary data.</text>
</comment>
<keyword evidence="2" id="KW-1185">Reference proteome</keyword>
<dbReference type="GeneID" id="40306115"/>
<accession>A0A2A9MPQ7</accession>
<sequence length="578" mass="63377">MLAARHAGMLEGPHDRILKAFDGEPKRSTDTLRRSFSADAIPAAGQSTPAPTEQPGVLGTTWRNAVPFRDENPDLTPISDGQTLNTNCEVPFAIGGTCVHQEKGVLPIEGIDMVFNNENALTNLQSMACVSASSNGSAQPRGRADEGWEPLTGGCSVPESERRLRDKIRRKMLRRKKRKCCGLVYAFHKLKEAISLLFTVQFWLRTAATCMACLCCDNNMRVVTQVSNSAAHNLRFPSDPQVLAAAAEAYRDCLLANNDSVAAAEAAALTLGLTCPEARRRISMFPPIGLITPVTQALRYRSPDFAYARALEARLQRHIEARIKAMYRDKAQHSSDASGGDTGAFNGSWLSQNPFGREDVSPDPSPSRPRYTVLFARDGANEIYKLLRHFEEARACMAWQQSISREERHRCRGSLFGFSDVQQHAPPQHRDMCPGAECSSAARTPTCSFFAEKESLHINSGGCSLICEDPHNLGGQLQECLRRYYSDNDAPYAVPVHFNRMDKNFVWQLLENTGVFAPAPPVASLILAQEGPLSSSLEGGAGSPRFRRPLTATVVVVVRVFAYPCGVYSGWACAARLA</sequence>
<dbReference type="RefSeq" id="XP_029222720.1">
    <property type="nucleotide sequence ID" value="XM_029359807.1"/>
</dbReference>
<evidence type="ECO:0000313" key="1">
    <source>
        <dbReference type="EMBL" id="PFH38711.1"/>
    </source>
</evidence>
<protein>
    <submittedName>
        <fullName evidence="1">Uncharacterized protein</fullName>
    </submittedName>
</protein>
<dbReference type="Proteomes" id="UP000224006">
    <property type="component" value="Chromosome I"/>
</dbReference>
<gene>
    <name evidence="1" type="ORF">BESB_010530</name>
</gene>
<name>A0A2A9MPQ7_BESBE</name>
<dbReference type="KEGG" id="bbes:BESB_010530"/>
<dbReference type="AlphaFoldDB" id="A0A2A9MPQ7"/>
<reference evidence="1 2" key="1">
    <citation type="submission" date="2017-09" db="EMBL/GenBank/DDBJ databases">
        <title>Genome sequencing of Besnoitia besnoiti strain Bb-Ger1.</title>
        <authorList>
            <person name="Schares G."/>
            <person name="Venepally P."/>
            <person name="Lorenzi H.A."/>
        </authorList>
    </citation>
    <scope>NUCLEOTIDE SEQUENCE [LARGE SCALE GENOMIC DNA]</scope>
    <source>
        <strain evidence="1 2">Bb-Ger1</strain>
    </source>
</reference>
<organism evidence="1 2">
    <name type="scientific">Besnoitia besnoiti</name>
    <name type="common">Apicomplexan protozoan</name>
    <dbReference type="NCBI Taxonomy" id="94643"/>
    <lineage>
        <taxon>Eukaryota</taxon>
        <taxon>Sar</taxon>
        <taxon>Alveolata</taxon>
        <taxon>Apicomplexa</taxon>
        <taxon>Conoidasida</taxon>
        <taxon>Coccidia</taxon>
        <taxon>Eucoccidiorida</taxon>
        <taxon>Eimeriorina</taxon>
        <taxon>Sarcocystidae</taxon>
        <taxon>Besnoitia</taxon>
    </lineage>
</organism>
<dbReference type="EMBL" id="NWUJ01000001">
    <property type="protein sequence ID" value="PFH38711.1"/>
    <property type="molecule type" value="Genomic_DNA"/>
</dbReference>
<proteinExistence type="predicted"/>